<name>A0A7J7QUI6_MYOMY</name>
<dbReference type="AlphaFoldDB" id="A0A7J7QUI6"/>
<proteinExistence type="predicted"/>
<sequence>MIIRTRSGLSTKHSLQTTPRRDSSSTLFAIIWQRQRKARSSPQSLPCRTLGGRGKEQEALGTPEPPVRWARRVISSPSLSRSPGAGTPGLCTLKQ</sequence>
<accession>A0A7J7QUI6</accession>
<dbReference type="EMBL" id="JABWUV010000054">
    <property type="protein sequence ID" value="KAF6267550.1"/>
    <property type="molecule type" value="Genomic_DNA"/>
</dbReference>
<feature type="compositionally biased region" description="Polar residues" evidence="1">
    <location>
        <begin position="7"/>
        <end position="18"/>
    </location>
</feature>
<protein>
    <submittedName>
        <fullName evidence="2">Choline kinase beta</fullName>
    </submittedName>
</protein>
<dbReference type="Proteomes" id="UP000527355">
    <property type="component" value="Unassembled WGS sequence"/>
</dbReference>
<evidence type="ECO:0000313" key="2">
    <source>
        <dbReference type="EMBL" id="KAF6267550.1"/>
    </source>
</evidence>
<evidence type="ECO:0000313" key="3">
    <source>
        <dbReference type="Proteomes" id="UP000527355"/>
    </source>
</evidence>
<keyword evidence="3" id="KW-1185">Reference proteome</keyword>
<comment type="caution">
    <text evidence="2">The sequence shown here is derived from an EMBL/GenBank/DDBJ whole genome shotgun (WGS) entry which is preliminary data.</text>
</comment>
<feature type="region of interest" description="Disordered" evidence="1">
    <location>
        <begin position="37"/>
        <end position="95"/>
    </location>
</feature>
<dbReference type="GO" id="GO:0016301">
    <property type="term" value="F:kinase activity"/>
    <property type="evidence" value="ECO:0007669"/>
    <property type="project" value="UniProtKB-KW"/>
</dbReference>
<feature type="region of interest" description="Disordered" evidence="1">
    <location>
        <begin position="1"/>
        <end position="23"/>
    </location>
</feature>
<organism evidence="2 3">
    <name type="scientific">Myotis myotis</name>
    <name type="common">Greater mouse-eared bat</name>
    <name type="synonym">Vespertilio myotis</name>
    <dbReference type="NCBI Taxonomy" id="51298"/>
    <lineage>
        <taxon>Eukaryota</taxon>
        <taxon>Metazoa</taxon>
        <taxon>Chordata</taxon>
        <taxon>Craniata</taxon>
        <taxon>Vertebrata</taxon>
        <taxon>Euteleostomi</taxon>
        <taxon>Mammalia</taxon>
        <taxon>Eutheria</taxon>
        <taxon>Laurasiatheria</taxon>
        <taxon>Chiroptera</taxon>
        <taxon>Yangochiroptera</taxon>
        <taxon>Vespertilionidae</taxon>
        <taxon>Myotis</taxon>
    </lineage>
</organism>
<keyword evidence="2" id="KW-0808">Transferase</keyword>
<reference evidence="2 3" key="1">
    <citation type="journal article" date="2020" name="Nature">
        <title>Six reference-quality genomes reveal evolution of bat adaptations.</title>
        <authorList>
            <person name="Jebb D."/>
            <person name="Huang Z."/>
            <person name="Pippel M."/>
            <person name="Hughes G.M."/>
            <person name="Lavrichenko K."/>
            <person name="Devanna P."/>
            <person name="Winkler S."/>
            <person name="Jermiin L.S."/>
            <person name="Skirmuntt E.C."/>
            <person name="Katzourakis A."/>
            <person name="Burkitt-Gray L."/>
            <person name="Ray D.A."/>
            <person name="Sullivan K.A.M."/>
            <person name="Roscito J.G."/>
            <person name="Kirilenko B.M."/>
            <person name="Davalos L.M."/>
            <person name="Corthals A.P."/>
            <person name="Power M.L."/>
            <person name="Jones G."/>
            <person name="Ransome R.D."/>
            <person name="Dechmann D.K.N."/>
            <person name="Locatelli A.G."/>
            <person name="Puechmaille S.J."/>
            <person name="Fedrigo O."/>
            <person name="Jarvis E.D."/>
            <person name="Hiller M."/>
            <person name="Vernes S.C."/>
            <person name="Myers E.W."/>
            <person name="Teeling E.C."/>
        </authorList>
    </citation>
    <scope>NUCLEOTIDE SEQUENCE [LARGE SCALE GENOMIC DNA]</scope>
    <source>
        <strain evidence="2">MMyoMyo1</strain>
        <tissue evidence="2">Flight muscle</tissue>
    </source>
</reference>
<keyword evidence="2" id="KW-0418">Kinase</keyword>
<gene>
    <name evidence="2" type="ORF">mMyoMyo1_002797</name>
</gene>
<evidence type="ECO:0000256" key="1">
    <source>
        <dbReference type="SAM" id="MobiDB-lite"/>
    </source>
</evidence>